<protein>
    <submittedName>
        <fullName evidence="1">Uncharacterized protein</fullName>
    </submittedName>
</protein>
<reference evidence="1" key="2">
    <citation type="journal article" date="2015" name="Data Brief">
        <title>Shoot transcriptome of the giant reed, Arundo donax.</title>
        <authorList>
            <person name="Barrero R.A."/>
            <person name="Guerrero F.D."/>
            <person name="Moolhuijzen P."/>
            <person name="Goolsby J.A."/>
            <person name="Tidwell J."/>
            <person name="Bellgard S.E."/>
            <person name="Bellgard M.I."/>
        </authorList>
    </citation>
    <scope>NUCLEOTIDE SEQUENCE</scope>
    <source>
        <tissue evidence="1">Shoot tissue taken approximately 20 cm above the soil surface</tissue>
    </source>
</reference>
<accession>A0A0A9AZB4</accession>
<reference evidence="1" key="1">
    <citation type="submission" date="2014-09" db="EMBL/GenBank/DDBJ databases">
        <authorList>
            <person name="Magalhaes I.L.F."/>
            <person name="Oliveira U."/>
            <person name="Santos F.R."/>
            <person name="Vidigal T.H.D.A."/>
            <person name="Brescovit A.D."/>
            <person name="Santos A.J."/>
        </authorList>
    </citation>
    <scope>NUCLEOTIDE SEQUENCE</scope>
    <source>
        <tissue evidence="1">Shoot tissue taken approximately 20 cm above the soil surface</tissue>
    </source>
</reference>
<name>A0A0A9AZB4_ARUDO</name>
<dbReference type="EMBL" id="GBRH01243640">
    <property type="protein sequence ID" value="JAD54255.1"/>
    <property type="molecule type" value="Transcribed_RNA"/>
</dbReference>
<proteinExistence type="predicted"/>
<organism evidence="1">
    <name type="scientific">Arundo donax</name>
    <name type="common">Giant reed</name>
    <name type="synonym">Donax arundinaceus</name>
    <dbReference type="NCBI Taxonomy" id="35708"/>
    <lineage>
        <taxon>Eukaryota</taxon>
        <taxon>Viridiplantae</taxon>
        <taxon>Streptophyta</taxon>
        <taxon>Embryophyta</taxon>
        <taxon>Tracheophyta</taxon>
        <taxon>Spermatophyta</taxon>
        <taxon>Magnoliopsida</taxon>
        <taxon>Liliopsida</taxon>
        <taxon>Poales</taxon>
        <taxon>Poaceae</taxon>
        <taxon>PACMAD clade</taxon>
        <taxon>Arundinoideae</taxon>
        <taxon>Arundineae</taxon>
        <taxon>Arundo</taxon>
    </lineage>
</organism>
<evidence type="ECO:0000313" key="1">
    <source>
        <dbReference type="EMBL" id="JAD54255.1"/>
    </source>
</evidence>
<dbReference type="AlphaFoldDB" id="A0A0A9AZB4"/>
<sequence length="31" mass="3521">MQSPARLFALKQDLQAPEESVKLNAFCKILM</sequence>